<name>A0A1I0FM48_9FIRM</name>
<organism evidence="5 6">
    <name type="scientific">Enterocloster lavalensis</name>
    <dbReference type="NCBI Taxonomy" id="460384"/>
    <lineage>
        <taxon>Bacteria</taxon>
        <taxon>Bacillati</taxon>
        <taxon>Bacillota</taxon>
        <taxon>Clostridia</taxon>
        <taxon>Lachnospirales</taxon>
        <taxon>Lachnospiraceae</taxon>
        <taxon>Enterocloster</taxon>
    </lineage>
</organism>
<gene>
    <name evidence="5" type="ORF">SAMN05216313_1096</name>
</gene>
<dbReference type="Gene3D" id="1.10.150.130">
    <property type="match status" value="1"/>
</dbReference>
<dbReference type="Proteomes" id="UP000198508">
    <property type="component" value="Unassembled WGS sequence"/>
</dbReference>
<dbReference type="InterPro" id="IPR011010">
    <property type="entry name" value="DNA_brk_join_enz"/>
</dbReference>
<accession>A0A1I0FM48</accession>
<keyword evidence="1 3" id="KW-0238">DNA-binding</keyword>
<dbReference type="PROSITE" id="PS51900">
    <property type="entry name" value="CB"/>
    <property type="match status" value="1"/>
</dbReference>
<dbReference type="SUPFAM" id="SSF56349">
    <property type="entry name" value="DNA breaking-rejoining enzymes"/>
    <property type="match status" value="1"/>
</dbReference>
<dbReference type="GO" id="GO:0006310">
    <property type="term" value="P:DNA recombination"/>
    <property type="evidence" value="ECO:0007669"/>
    <property type="project" value="UniProtKB-KW"/>
</dbReference>
<dbReference type="InterPro" id="IPR013762">
    <property type="entry name" value="Integrase-like_cat_sf"/>
</dbReference>
<evidence type="ECO:0000256" key="1">
    <source>
        <dbReference type="ARBA" id="ARBA00023125"/>
    </source>
</evidence>
<dbReference type="EMBL" id="FOIM01000009">
    <property type="protein sequence ID" value="SET58352.1"/>
    <property type="molecule type" value="Genomic_DNA"/>
</dbReference>
<proteinExistence type="predicted"/>
<evidence type="ECO:0000259" key="4">
    <source>
        <dbReference type="PROSITE" id="PS51900"/>
    </source>
</evidence>
<evidence type="ECO:0000313" key="6">
    <source>
        <dbReference type="Proteomes" id="UP000198508"/>
    </source>
</evidence>
<evidence type="ECO:0000256" key="2">
    <source>
        <dbReference type="ARBA" id="ARBA00023172"/>
    </source>
</evidence>
<evidence type="ECO:0000256" key="3">
    <source>
        <dbReference type="PROSITE-ProRule" id="PRU01248"/>
    </source>
</evidence>
<dbReference type="Gene3D" id="1.10.443.10">
    <property type="entry name" value="Intergrase catalytic core"/>
    <property type="match status" value="1"/>
</dbReference>
<dbReference type="GO" id="GO:0015074">
    <property type="term" value="P:DNA integration"/>
    <property type="evidence" value="ECO:0007669"/>
    <property type="project" value="InterPro"/>
</dbReference>
<evidence type="ECO:0000313" key="5">
    <source>
        <dbReference type="EMBL" id="SET58352.1"/>
    </source>
</evidence>
<dbReference type="STRING" id="460384.SAMN05216313_1096"/>
<keyword evidence="6" id="KW-1185">Reference proteome</keyword>
<feature type="domain" description="Core-binding (CB)" evidence="4">
    <location>
        <begin position="4"/>
        <end position="82"/>
    </location>
</feature>
<protein>
    <submittedName>
        <fullName evidence="5">Site-specific recombinase XerD</fullName>
    </submittedName>
</protein>
<dbReference type="RefSeq" id="WP_092363018.1">
    <property type="nucleotide sequence ID" value="NZ_FOIM01000009.1"/>
</dbReference>
<keyword evidence="2" id="KW-0233">DNA recombination</keyword>
<sequence length="255" mass="29192">MCYVMTQDLLLRYDHYLGANGYSKATCQKYKGDLQQFYNYQGSETVDEETCQAYQRYLMEHYTPRGACSKIVAVNTFFRFADWKVRMDVPKINRSTVSNAGMELTTSEYRSLLNAAKSQRNPRLYYLIQILALTKISVSEHQYITPEAVEQGFFLIPRGNSSKVVVLPNALRKELAAFVESMKLKEGPIFSSRTGKPWDRAAIHKSLKRLCRGTKIDPEKVTARNLTHVVAFGAAVYKLDERVKHISGARDKEEH</sequence>
<reference evidence="6" key="1">
    <citation type="submission" date="2016-10" db="EMBL/GenBank/DDBJ databases">
        <authorList>
            <person name="Varghese N."/>
            <person name="Submissions S."/>
        </authorList>
    </citation>
    <scope>NUCLEOTIDE SEQUENCE [LARGE SCALE GENOMIC DNA]</scope>
    <source>
        <strain evidence="6">NLAE-zl-G277</strain>
    </source>
</reference>
<dbReference type="InterPro" id="IPR044068">
    <property type="entry name" value="CB"/>
</dbReference>
<dbReference type="GO" id="GO:0003677">
    <property type="term" value="F:DNA binding"/>
    <property type="evidence" value="ECO:0007669"/>
    <property type="project" value="UniProtKB-UniRule"/>
</dbReference>
<dbReference type="AlphaFoldDB" id="A0A1I0FM48"/>
<dbReference type="InterPro" id="IPR010998">
    <property type="entry name" value="Integrase_recombinase_N"/>
</dbReference>